<dbReference type="PATRIC" id="fig|698760.3.peg.5488"/>
<dbReference type="AlphaFoldDB" id="L7F4R7"/>
<dbReference type="Proteomes" id="UP000010931">
    <property type="component" value="Unassembled WGS sequence"/>
</dbReference>
<proteinExistence type="predicted"/>
<comment type="caution">
    <text evidence="1">The sequence shown here is derived from an EMBL/GenBank/DDBJ whole genome shotgun (WGS) entry which is preliminary data.</text>
</comment>
<evidence type="ECO:0000313" key="1">
    <source>
        <dbReference type="EMBL" id="ELP66016.1"/>
    </source>
</evidence>
<keyword evidence="2" id="KW-1185">Reference proteome</keyword>
<organism evidence="1 2">
    <name type="scientific">Streptomyces turgidiscabies (strain Car8)</name>
    <dbReference type="NCBI Taxonomy" id="698760"/>
    <lineage>
        <taxon>Bacteria</taxon>
        <taxon>Bacillati</taxon>
        <taxon>Actinomycetota</taxon>
        <taxon>Actinomycetes</taxon>
        <taxon>Kitasatosporales</taxon>
        <taxon>Streptomycetaceae</taxon>
        <taxon>Streptomyces</taxon>
    </lineage>
</organism>
<sequence>MQAQGPTDRGAYGVAGTAVPEVRIVGVEPKGSTAFGPPDTGDLLGEGAKVGDLKAFATARAVARRTACSSAAPLAESQTRTVTAGAIRRPTCWATAAGRSGSGSGSTRGT</sequence>
<evidence type="ECO:0000313" key="2">
    <source>
        <dbReference type="Proteomes" id="UP000010931"/>
    </source>
</evidence>
<reference evidence="1 2" key="1">
    <citation type="journal article" date="2011" name="Plasmid">
        <title>Streptomyces turgidiscabies Car8 contains a modular pathogenicity island that shares virulence genes with other actinobacterial plant pathogens.</title>
        <authorList>
            <person name="Huguet-Tapia J.C."/>
            <person name="Badger J.H."/>
            <person name="Loria R."/>
            <person name="Pettis G.S."/>
        </authorList>
    </citation>
    <scope>NUCLEOTIDE SEQUENCE [LARGE SCALE GENOMIC DNA]</scope>
    <source>
        <strain evidence="1 2">Car8</strain>
    </source>
</reference>
<gene>
    <name evidence="1" type="ORF">STRTUCAR8_01955</name>
</gene>
<dbReference type="RefSeq" id="WP_006378949.1">
    <property type="nucleotide sequence ID" value="NZ_AEJB01000361.1"/>
</dbReference>
<dbReference type="STRING" id="85558.T45_06280"/>
<dbReference type="EMBL" id="AEJB01000361">
    <property type="protein sequence ID" value="ELP66016.1"/>
    <property type="molecule type" value="Genomic_DNA"/>
</dbReference>
<name>L7F4R7_STRT8</name>
<protein>
    <submittedName>
        <fullName evidence="1">Uncharacterized protein</fullName>
    </submittedName>
</protein>
<accession>L7F4R7</accession>
<dbReference type="GeneID" id="97407835"/>